<comment type="caution">
    <text evidence="4">The sequence shown here is derived from an EMBL/GenBank/DDBJ whole genome shotgun (WGS) entry which is preliminary data.</text>
</comment>
<dbReference type="AlphaFoldDB" id="A0A814VR54"/>
<proteinExistence type="predicted"/>
<organism evidence="4 5">
    <name type="scientific">Rotaria sordida</name>
    <dbReference type="NCBI Taxonomy" id="392033"/>
    <lineage>
        <taxon>Eukaryota</taxon>
        <taxon>Metazoa</taxon>
        <taxon>Spiralia</taxon>
        <taxon>Gnathifera</taxon>
        <taxon>Rotifera</taxon>
        <taxon>Eurotatoria</taxon>
        <taxon>Bdelloidea</taxon>
        <taxon>Philodinida</taxon>
        <taxon>Philodinidae</taxon>
        <taxon>Rotaria</taxon>
    </lineage>
</organism>
<keyword evidence="2 3" id="KW-0802">TPR repeat</keyword>
<name>A0A814VR54_9BILA</name>
<dbReference type="EMBL" id="CAJNOO010001746">
    <property type="protein sequence ID" value="CAF1194024.1"/>
    <property type="molecule type" value="Genomic_DNA"/>
</dbReference>
<feature type="repeat" description="TPR" evidence="3">
    <location>
        <begin position="14"/>
        <end position="47"/>
    </location>
</feature>
<evidence type="ECO:0000313" key="4">
    <source>
        <dbReference type="EMBL" id="CAF1194024.1"/>
    </source>
</evidence>
<dbReference type="InterPro" id="IPR011990">
    <property type="entry name" value="TPR-like_helical_dom_sf"/>
</dbReference>
<dbReference type="InterPro" id="IPR019734">
    <property type="entry name" value="TPR_rpt"/>
</dbReference>
<protein>
    <submittedName>
        <fullName evidence="4">Uncharacterized protein</fullName>
    </submittedName>
</protein>
<dbReference type="OrthoDB" id="5986190at2759"/>
<dbReference type="Gene3D" id="1.25.40.10">
    <property type="entry name" value="Tetratricopeptide repeat domain"/>
    <property type="match status" value="1"/>
</dbReference>
<gene>
    <name evidence="4" type="ORF">RFH988_LOCUS24221</name>
</gene>
<dbReference type="Pfam" id="PF13424">
    <property type="entry name" value="TPR_12"/>
    <property type="match status" value="1"/>
</dbReference>
<evidence type="ECO:0000256" key="1">
    <source>
        <dbReference type="ARBA" id="ARBA00022737"/>
    </source>
</evidence>
<dbReference type="SMART" id="SM00028">
    <property type="entry name" value="TPR"/>
    <property type="match status" value="2"/>
</dbReference>
<dbReference type="PROSITE" id="PS50005">
    <property type="entry name" value="TPR"/>
    <property type="match status" value="2"/>
</dbReference>
<evidence type="ECO:0000256" key="3">
    <source>
        <dbReference type="PROSITE-ProRule" id="PRU00339"/>
    </source>
</evidence>
<dbReference type="PANTHER" id="PTHR45641">
    <property type="entry name" value="TETRATRICOPEPTIDE REPEAT PROTEIN (AFU_ORTHOLOGUE AFUA_6G03870)"/>
    <property type="match status" value="1"/>
</dbReference>
<feature type="non-terminal residue" evidence="4">
    <location>
        <position position="1"/>
    </location>
</feature>
<sequence>SKLKRLPSVHPSIASTLRAIGIVHEKMNNNGKALRYFKKALEIGKKSLPPDHLDLVDYHINIGCIYDKQKQFKLALKQFQLALKIMKDYSRDDIDRIYTLNTYITETKKKL</sequence>
<accession>A0A814VR54</accession>
<dbReference type="SUPFAM" id="SSF48452">
    <property type="entry name" value="TPR-like"/>
    <property type="match status" value="1"/>
</dbReference>
<feature type="repeat" description="TPR" evidence="3">
    <location>
        <begin position="56"/>
        <end position="89"/>
    </location>
</feature>
<dbReference type="PANTHER" id="PTHR45641:SF19">
    <property type="entry name" value="NEPHROCYSTIN-3"/>
    <property type="match status" value="1"/>
</dbReference>
<keyword evidence="1" id="KW-0677">Repeat</keyword>
<reference evidence="4" key="1">
    <citation type="submission" date="2021-02" db="EMBL/GenBank/DDBJ databases">
        <authorList>
            <person name="Nowell W R."/>
        </authorList>
    </citation>
    <scope>NUCLEOTIDE SEQUENCE</scope>
</reference>
<dbReference type="Proteomes" id="UP000663882">
    <property type="component" value="Unassembled WGS sequence"/>
</dbReference>
<evidence type="ECO:0000313" key="5">
    <source>
        <dbReference type="Proteomes" id="UP000663882"/>
    </source>
</evidence>
<evidence type="ECO:0000256" key="2">
    <source>
        <dbReference type="ARBA" id="ARBA00022803"/>
    </source>
</evidence>